<name>B4H7J7_DROPE</name>
<keyword evidence="3" id="KW-1185">Reference proteome</keyword>
<dbReference type="AlphaFoldDB" id="B4H7J7"/>
<evidence type="ECO:0000313" key="3">
    <source>
        <dbReference type="Proteomes" id="UP000008744"/>
    </source>
</evidence>
<sequence length="77" mass="8270">MSTSAESVLDKLISLLQSQAEQNGEPATAELQLQQSLEDKLSKIETANCRLSHAEAKPRTNLAPPLIMDPTPQAGTI</sequence>
<gene>
    <name evidence="2" type="primary">Dper\GL27039</name>
    <name evidence="2" type="ORF">Dper_GL27039</name>
</gene>
<organism evidence="3">
    <name type="scientific">Drosophila persimilis</name>
    <name type="common">Fruit fly</name>
    <dbReference type="NCBI Taxonomy" id="7234"/>
    <lineage>
        <taxon>Eukaryota</taxon>
        <taxon>Metazoa</taxon>
        <taxon>Ecdysozoa</taxon>
        <taxon>Arthropoda</taxon>
        <taxon>Hexapoda</taxon>
        <taxon>Insecta</taxon>
        <taxon>Pterygota</taxon>
        <taxon>Neoptera</taxon>
        <taxon>Endopterygota</taxon>
        <taxon>Diptera</taxon>
        <taxon>Brachycera</taxon>
        <taxon>Muscomorpha</taxon>
        <taxon>Ephydroidea</taxon>
        <taxon>Drosophilidae</taxon>
        <taxon>Drosophila</taxon>
        <taxon>Sophophora</taxon>
    </lineage>
</organism>
<protein>
    <submittedName>
        <fullName evidence="2">GL27039</fullName>
    </submittedName>
</protein>
<proteinExistence type="predicted"/>
<evidence type="ECO:0000313" key="2">
    <source>
        <dbReference type="EMBL" id="EDW33808.1"/>
    </source>
</evidence>
<dbReference type="HOGENOM" id="CLU_2640733_0_0_1"/>
<dbReference type="EMBL" id="CH479218">
    <property type="protein sequence ID" value="EDW33808.1"/>
    <property type="molecule type" value="Genomic_DNA"/>
</dbReference>
<evidence type="ECO:0000256" key="1">
    <source>
        <dbReference type="SAM" id="MobiDB-lite"/>
    </source>
</evidence>
<reference evidence="2 3" key="1">
    <citation type="journal article" date="2007" name="Nature">
        <title>Evolution of genes and genomes on the Drosophila phylogeny.</title>
        <authorList>
            <consortium name="Drosophila 12 Genomes Consortium"/>
            <person name="Clark A.G."/>
            <person name="Eisen M.B."/>
            <person name="Smith D.R."/>
            <person name="Bergman C.M."/>
            <person name="Oliver B."/>
            <person name="Markow T.A."/>
            <person name="Kaufman T.C."/>
            <person name="Kellis M."/>
            <person name="Gelbart W."/>
            <person name="Iyer V.N."/>
            <person name="Pollard D.A."/>
            <person name="Sackton T.B."/>
            <person name="Larracuente A.M."/>
            <person name="Singh N.D."/>
            <person name="Abad J.P."/>
            <person name="Abt D.N."/>
            <person name="Adryan B."/>
            <person name="Aguade M."/>
            <person name="Akashi H."/>
            <person name="Anderson W.W."/>
            <person name="Aquadro C.F."/>
            <person name="Ardell D.H."/>
            <person name="Arguello R."/>
            <person name="Artieri C.G."/>
            <person name="Barbash D.A."/>
            <person name="Barker D."/>
            <person name="Barsanti P."/>
            <person name="Batterham P."/>
            <person name="Batzoglou S."/>
            <person name="Begun D."/>
            <person name="Bhutkar A."/>
            <person name="Blanco E."/>
            <person name="Bosak S.A."/>
            <person name="Bradley R.K."/>
            <person name="Brand A.D."/>
            <person name="Brent M.R."/>
            <person name="Brooks A.N."/>
            <person name="Brown R.H."/>
            <person name="Butlin R.K."/>
            <person name="Caggese C."/>
            <person name="Calvi B.R."/>
            <person name="Bernardo de Carvalho A."/>
            <person name="Caspi A."/>
            <person name="Castrezana S."/>
            <person name="Celniker S.E."/>
            <person name="Chang J.L."/>
            <person name="Chapple C."/>
            <person name="Chatterji S."/>
            <person name="Chinwalla A."/>
            <person name="Civetta A."/>
            <person name="Clifton S.W."/>
            <person name="Comeron J.M."/>
            <person name="Costello J.C."/>
            <person name="Coyne J.A."/>
            <person name="Daub J."/>
            <person name="David R.G."/>
            <person name="Delcher A.L."/>
            <person name="Delehaunty K."/>
            <person name="Do C.B."/>
            <person name="Ebling H."/>
            <person name="Edwards K."/>
            <person name="Eickbush T."/>
            <person name="Evans J.D."/>
            <person name="Filipski A."/>
            <person name="Findeiss S."/>
            <person name="Freyhult E."/>
            <person name="Fulton L."/>
            <person name="Fulton R."/>
            <person name="Garcia A.C."/>
            <person name="Gardiner A."/>
            <person name="Garfield D.A."/>
            <person name="Garvin B.E."/>
            <person name="Gibson G."/>
            <person name="Gilbert D."/>
            <person name="Gnerre S."/>
            <person name="Godfrey J."/>
            <person name="Good R."/>
            <person name="Gotea V."/>
            <person name="Gravely B."/>
            <person name="Greenberg A.J."/>
            <person name="Griffiths-Jones S."/>
            <person name="Gross S."/>
            <person name="Guigo R."/>
            <person name="Gustafson E.A."/>
            <person name="Haerty W."/>
            <person name="Hahn M.W."/>
            <person name="Halligan D.L."/>
            <person name="Halpern A.L."/>
            <person name="Halter G.M."/>
            <person name="Han M.V."/>
            <person name="Heger A."/>
            <person name="Hillier L."/>
            <person name="Hinrichs A.S."/>
            <person name="Holmes I."/>
            <person name="Hoskins R.A."/>
            <person name="Hubisz M.J."/>
            <person name="Hultmark D."/>
            <person name="Huntley M.A."/>
            <person name="Jaffe D.B."/>
            <person name="Jagadeeshan S."/>
            <person name="Jeck W.R."/>
            <person name="Johnson J."/>
            <person name="Jones C.D."/>
            <person name="Jordan W.C."/>
            <person name="Karpen G.H."/>
            <person name="Kataoka E."/>
            <person name="Keightley P.D."/>
            <person name="Kheradpour P."/>
            <person name="Kirkness E.F."/>
            <person name="Koerich L.B."/>
            <person name="Kristiansen K."/>
            <person name="Kudrna D."/>
            <person name="Kulathinal R.J."/>
            <person name="Kumar S."/>
            <person name="Kwok R."/>
            <person name="Lander E."/>
            <person name="Langley C.H."/>
            <person name="Lapoint R."/>
            <person name="Lazzaro B.P."/>
            <person name="Lee S.J."/>
            <person name="Levesque L."/>
            <person name="Li R."/>
            <person name="Lin C.F."/>
            <person name="Lin M.F."/>
            <person name="Lindblad-Toh K."/>
            <person name="Llopart A."/>
            <person name="Long M."/>
            <person name="Low L."/>
            <person name="Lozovsky E."/>
            <person name="Lu J."/>
            <person name="Luo M."/>
            <person name="Machado C.A."/>
            <person name="Makalowski W."/>
            <person name="Marzo M."/>
            <person name="Matsuda M."/>
            <person name="Matzkin L."/>
            <person name="McAllister B."/>
            <person name="McBride C.S."/>
            <person name="McKernan B."/>
            <person name="McKernan K."/>
            <person name="Mendez-Lago M."/>
            <person name="Minx P."/>
            <person name="Mollenhauer M.U."/>
            <person name="Montooth K."/>
            <person name="Mount S.M."/>
            <person name="Mu X."/>
            <person name="Myers E."/>
            <person name="Negre B."/>
            <person name="Newfeld S."/>
            <person name="Nielsen R."/>
            <person name="Noor M.A."/>
            <person name="O'Grady P."/>
            <person name="Pachter L."/>
            <person name="Papaceit M."/>
            <person name="Parisi M.J."/>
            <person name="Parisi M."/>
            <person name="Parts L."/>
            <person name="Pedersen J.S."/>
            <person name="Pesole G."/>
            <person name="Phillippy A.M."/>
            <person name="Ponting C.P."/>
            <person name="Pop M."/>
            <person name="Porcelli D."/>
            <person name="Powell J.R."/>
            <person name="Prohaska S."/>
            <person name="Pruitt K."/>
            <person name="Puig M."/>
            <person name="Quesneville H."/>
            <person name="Ram K.R."/>
            <person name="Rand D."/>
            <person name="Rasmussen M.D."/>
            <person name="Reed L.K."/>
            <person name="Reenan R."/>
            <person name="Reily A."/>
            <person name="Remington K.A."/>
            <person name="Rieger T.T."/>
            <person name="Ritchie M.G."/>
            <person name="Robin C."/>
            <person name="Rogers Y.H."/>
            <person name="Rohde C."/>
            <person name="Rozas J."/>
            <person name="Rubenfield M.J."/>
            <person name="Ruiz A."/>
            <person name="Russo S."/>
            <person name="Salzberg S.L."/>
            <person name="Sanchez-Gracia A."/>
            <person name="Saranga D.J."/>
            <person name="Sato H."/>
            <person name="Schaeffer S.W."/>
            <person name="Schatz M.C."/>
            <person name="Schlenke T."/>
            <person name="Schwartz R."/>
            <person name="Segarra C."/>
            <person name="Singh R.S."/>
            <person name="Sirot L."/>
            <person name="Sirota M."/>
            <person name="Sisneros N.B."/>
            <person name="Smith C.D."/>
            <person name="Smith T.F."/>
            <person name="Spieth J."/>
            <person name="Stage D.E."/>
            <person name="Stark A."/>
            <person name="Stephan W."/>
            <person name="Strausberg R.L."/>
            <person name="Strempel S."/>
            <person name="Sturgill D."/>
            <person name="Sutton G."/>
            <person name="Sutton G.G."/>
            <person name="Tao W."/>
            <person name="Teichmann S."/>
            <person name="Tobari Y.N."/>
            <person name="Tomimura Y."/>
            <person name="Tsolas J.M."/>
            <person name="Valente V.L."/>
            <person name="Venter E."/>
            <person name="Venter J.C."/>
            <person name="Vicario S."/>
            <person name="Vieira F.G."/>
            <person name="Vilella A.J."/>
            <person name="Villasante A."/>
            <person name="Walenz B."/>
            <person name="Wang J."/>
            <person name="Wasserman M."/>
            <person name="Watts T."/>
            <person name="Wilson D."/>
            <person name="Wilson R.K."/>
            <person name="Wing R.A."/>
            <person name="Wolfner M.F."/>
            <person name="Wong A."/>
            <person name="Wong G.K."/>
            <person name="Wu C.I."/>
            <person name="Wu G."/>
            <person name="Yamamoto D."/>
            <person name="Yang H.P."/>
            <person name="Yang S.P."/>
            <person name="Yorke J.A."/>
            <person name="Yoshida K."/>
            <person name="Zdobnov E."/>
            <person name="Zhang P."/>
            <person name="Zhang Y."/>
            <person name="Zimin A.V."/>
            <person name="Baldwin J."/>
            <person name="Abdouelleil A."/>
            <person name="Abdulkadir J."/>
            <person name="Abebe A."/>
            <person name="Abera B."/>
            <person name="Abreu J."/>
            <person name="Acer S.C."/>
            <person name="Aftuck L."/>
            <person name="Alexander A."/>
            <person name="An P."/>
            <person name="Anderson E."/>
            <person name="Anderson S."/>
            <person name="Arachi H."/>
            <person name="Azer M."/>
            <person name="Bachantsang P."/>
            <person name="Barry A."/>
            <person name="Bayul T."/>
            <person name="Berlin A."/>
            <person name="Bessette D."/>
            <person name="Bloom T."/>
            <person name="Blye J."/>
            <person name="Boguslavskiy L."/>
            <person name="Bonnet C."/>
            <person name="Boukhgalter B."/>
            <person name="Bourzgui I."/>
            <person name="Brown A."/>
            <person name="Cahill P."/>
            <person name="Channer S."/>
            <person name="Cheshatsang Y."/>
            <person name="Chuda L."/>
            <person name="Citroen M."/>
            <person name="Collymore A."/>
            <person name="Cooke P."/>
            <person name="Costello M."/>
            <person name="D'Aco K."/>
            <person name="Daza R."/>
            <person name="De Haan G."/>
            <person name="DeGray S."/>
            <person name="DeMaso C."/>
            <person name="Dhargay N."/>
            <person name="Dooley K."/>
            <person name="Dooley E."/>
            <person name="Doricent M."/>
            <person name="Dorje P."/>
            <person name="Dorjee K."/>
            <person name="Dupes A."/>
            <person name="Elong R."/>
            <person name="Falk J."/>
            <person name="Farina A."/>
            <person name="Faro S."/>
            <person name="Ferguson D."/>
            <person name="Fisher S."/>
            <person name="Foley C.D."/>
            <person name="Franke A."/>
            <person name="Friedrich D."/>
            <person name="Gadbois L."/>
            <person name="Gearin G."/>
            <person name="Gearin C.R."/>
            <person name="Giannoukos G."/>
            <person name="Goode T."/>
            <person name="Graham J."/>
            <person name="Grandbois E."/>
            <person name="Grewal S."/>
            <person name="Gyaltsen K."/>
            <person name="Hafez N."/>
            <person name="Hagos B."/>
            <person name="Hall J."/>
            <person name="Henson C."/>
            <person name="Hollinger A."/>
            <person name="Honan T."/>
            <person name="Huard M.D."/>
            <person name="Hughes L."/>
            <person name="Hurhula B."/>
            <person name="Husby M.E."/>
            <person name="Kamat A."/>
            <person name="Kanga B."/>
            <person name="Kashin S."/>
            <person name="Khazanovich D."/>
            <person name="Kisner P."/>
            <person name="Lance K."/>
            <person name="Lara M."/>
            <person name="Lee W."/>
            <person name="Lennon N."/>
            <person name="Letendre F."/>
            <person name="LeVine R."/>
            <person name="Lipovsky A."/>
            <person name="Liu X."/>
            <person name="Liu J."/>
            <person name="Liu S."/>
            <person name="Lokyitsang T."/>
            <person name="Lokyitsang Y."/>
            <person name="Lubonja R."/>
            <person name="Lui A."/>
            <person name="MacDonald P."/>
            <person name="Magnisalis V."/>
            <person name="Maru K."/>
            <person name="Matthews C."/>
            <person name="McCusker W."/>
            <person name="McDonough S."/>
            <person name="Mehta T."/>
            <person name="Meldrim J."/>
            <person name="Meneus L."/>
            <person name="Mihai O."/>
            <person name="Mihalev A."/>
            <person name="Mihova T."/>
            <person name="Mittelman R."/>
            <person name="Mlenga V."/>
            <person name="Montmayeur A."/>
            <person name="Mulrain L."/>
            <person name="Navidi A."/>
            <person name="Naylor J."/>
            <person name="Negash T."/>
            <person name="Nguyen T."/>
            <person name="Nguyen N."/>
            <person name="Nicol R."/>
            <person name="Norbu C."/>
            <person name="Norbu N."/>
            <person name="Novod N."/>
            <person name="O'Neill B."/>
            <person name="Osman S."/>
            <person name="Markiewicz E."/>
            <person name="Oyono O.L."/>
            <person name="Patti C."/>
            <person name="Phunkhang P."/>
            <person name="Pierre F."/>
            <person name="Priest M."/>
            <person name="Raghuraman S."/>
            <person name="Rege F."/>
            <person name="Reyes R."/>
            <person name="Rise C."/>
            <person name="Rogov P."/>
            <person name="Ross K."/>
            <person name="Ryan E."/>
            <person name="Settipalli S."/>
            <person name="Shea T."/>
            <person name="Sherpa N."/>
            <person name="Shi L."/>
            <person name="Shih D."/>
            <person name="Sparrow T."/>
            <person name="Spaulding J."/>
            <person name="Stalker J."/>
            <person name="Stange-Thomann N."/>
            <person name="Stavropoulos S."/>
            <person name="Stone C."/>
            <person name="Strader C."/>
            <person name="Tesfaye S."/>
            <person name="Thomson T."/>
            <person name="Thoulutsang Y."/>
            <person name="Thoulutsang D."/>
            <person name="Topham K."/>
            <person name="Topping I."/>
            <person name="Tsamla T."/>
            <person name="Vassiliev H."/>
            <person name="Vo A."/>
            <person name="Wangchuk T."/>
            <person name="Wangdi T."/>
            <person name="Weiand M."/>
            <person name="Wilkinson J."/>
            <person name="Wilson A."/>
            <person name="Yadav S."/>
            <person name="Young G."/>
            <person name="Yu Q."/>
            <person name="Zembek L."/>
            <person name="Zhong D."/>
            <person name="Zimmer A."/>
            <person name="Zwirko Z."/>
            <person name="Jaffe D.B."/>
            <person name="Alvarez P."/>
            <person name="Brockman W."/>
            <person name="Butler J."/>
            <person name="Chin C."/>
            <person name="Gnerre S."/>
            <person name="Grabherr M."/>
            <person name="Kleber M."/>
            <person name="Mauceli E."/>
            <person name="MacCallum I."/>
        </authorList>
    </citation>
    <scope>NUCLEOTIDE SEQUENCE [LARGE SCALE GENOMIC DNA]</scope>
    <source>
        <strain evidence="3">MSH-3 / Tucson 14011-0111.49</strain>
    </source>
</reference>
<dbReference type="Proteomes" id="UP000008744">
    <property type="component" value="Unassembled WGS sequence"/>
</dbReference>
<accession>B4H7J7</accession>
<feature type="region of interest" description="Disordered" evidence="1">
    <location>
        <begin position="55"/>
        <end position="77"/>
    </location>
</feature>